<keyword evidence="4" id="KW-0408">Iron</keyword>
<gene>
    <name evidence="7" type="ORF">DPPLL_25540</name>
</gene>
<dbReference type="Pfam" id="PF04055">
    <property type="entry name" value="Radical_SAM"/>
    <property type="match status" value="1"/>
</dbReference>
<dbReference type="SFLD" id="SFLDS00029">
    <property type="entry name" value="Radical_SAM"/>
    <property type="match status" value="1"/>
</dbReference>
<dbReference type="InterPro" id="IPR007197">
    <property type="entry name" value="rSAM"/>
</dbReference>
<proteinExistence type="predicted"/>
<evidence type="ECO:0000259" key="6">
    <source>
        <dbReference type="SMART" id="SM00729"/>
    </source>
</evidence>
<dbReference type="PANTHER" id="PTHR43409">
    <property type="entry name" value="ANAEROBIC MAGNESIUM-PROTOPORPHYRIN IX MONOMETHYL ESTER CYCLASE-RELATED"/>
    <property type="match status" value="1"/>
</dbReference>
<dbReference type="InterPro" id="IPR051198">
    <property type="entry name" value="BchE-like"/>
</dbReference>
<evidence type="ECO:0000256" key="2">
    <source>
        <dbReference type="ARBA" id="ARBA00022691"/>
    </source>
</evidence>
<keyword evidence="2" id="KW-0949">S-adenosyl-L-methionine</keyword>
<dbReference type="EMBL" id="AP025516">
    <property type="protein sequence ID" value="BDD88189.1"/>
    <property type="molecule type" value="Genomic_DNA"/>
</dbReference>
<dbReference type="Proteomes" id="UP000830055">
    <property type="component" value="Chromosome"/>
</dbReference>
<dbReference type="InterPro" id="IPR058240">
    <property type="entry name" value="rSAM_sf"/>
</dbReference>
<protein>
    <submittedName>
        <fullName evidence="7">Radical SAM protein</fullName>
    </submittedName>
</protein>
<comment type="cofactor">
    <cofactor evidence="1">
        <name>[4Fe-4S] cluster</name>
        <dbReference type="ChEBI" id="CHEBI:49883"/>
    </cofactor>
</comment>
<keyword evidence="3" id="KW-0479">Metal-binding</keyword>
<evidence type="ECO:0000256" key="1">
    <source>
        <dbReference type="ARBA" id="ARBA00001966"/>
    </source>
</evidence>
<dbReference type="CDD" id="cd01335">
    <property type="entry name" value="Radical_SAM"/>
    <property type="match status" value="1"/>
</dbReference>
<dbReference type="InterPro" id="IPR006638">
    <property type="entry name" value="Elp3/MiaA/NifB-like_rSAM"/>
</dbReference>
<dbReference type="SFLD" id="SFLDG01082">
    <property type="entry name" value="B12-binding_domain_containing"/>
    <property type="match status" value="1"/>
</dbReference>
<dbReference type="Gene3D" id="3.80.30.20">
    <property type="entry name" value="tm_1862 like domain"/>
    <property type="match status" value="1"/>
</dbReference>
<reference evidence="7 8" key="1">
    <citation type="submission" date="2022-01" db="EMBL/GenBank/DDBJ databases">
        <title>Desulfofustis limnae sp. nov., a novel mesophilic sulfate-reducing bacterium isolated from marsh soil.</title>
        <authorList>
            <person name="Watanabe M."/>
            <person name="Takahashi A."/>
            <person name="Kojima H."/>
            <person name="Fukui M."/>
        </authorList>
    </citation>
    <scope>NUCLEOTIDE SEQUENCE [LARGE SCALE GENOMIC DNA]</scope>
    <source>
        <strain evidence="7 8">PPLL</strain>
    </source>
</reference>
<dbReference type="RefSeq" id="WP_284151574.1">
    <property type="nucleotide sequence ID" value="NZ_AP025516.1"/>
</dbReference>
<accession>A0ABN6M5L7</accession>
<sequence>MLLLYPPVAKPCEPPAGIASLAGVVRRAGVVCRVADLGLEGMVHLLDGAGVPPAGDRWGRRAWKNREANLRALREPGTYGNVSRYRKAVLELNRVVESAGGGGVRVGLANYQDHELTPTRSADLLRMVVEPERSPFFALLRRRLPELLNDQGDGWVGVSLNYLSQALSGFTLIGLVRRLAPATRVIVGGGLMTSWMRSPRWAEPFAGLIDHCVAGPGEAPLLALLGRSDGAVGEGGRSGGLDFDGLMLDDYVAPGFIVPYSCSSGCYWNRCSFCPERAEGNRFVMKSPAEVHAELTGLTQRYRPGLLHLLDNGVPPAVLDSFTAGYPGVPWYGFARIDKRLADADFCRRLKASGCVMLKLGLESGSQRVLDTLDKGIDLDTAAQALANLRRAGIATYVYLLFGTPAETEEDARRTMSFVGDHHRAITFLNLAIFNMPIDSPEAATVETMPFSDDDLALYTDFRHPQGWDRRQVRRFLDREFKRQPPLAAILRRDPPLFTSNHAPLLVMNGRWMERDSREPGGITNRKSGTGR</sequence>
<name>A0ABN6M5L7_9BACT</name>
<keyword evidence="8" id="KW-1185">Reference proteome</keyword>
<organism evidence="7 8">
    <name type="scientific">Desulfofustis limnaeus</name>
    <dbReference type="NCBI Taxonomy" id="2740163"/>
    <lineage>
        <taxon>Bacteria</taxon>
        <taxon>Pseudomonadati</taxon>
        <taxon>Thermodesulfobacteriota</taxon>
        <taxon>Desulfobulbia</taxon>
        <taxon>Desulfobulbales</taxon>
        <taxon>Desulfocapsaceae</taxon>
        <taxon>Desulfofustis</taxon>
    </lineage>
</organism>
<dbReference type="SMART" id="SM00729">
    <property type="entry name" value="Elp3"/>
    <property type="match status" value="1"/>
</dbReference>
<evidence type="ECO:0000256" key="4">
    <source>
        <dbReference type="ARBA" id="ARBA00023004"/>
    </source>
</evidence>
<evidence type="ECO:0000256" key="3">
    <source>
        <dbReference type="ARBA" id="ARBA00022723"/>
    </source>
</evidence>
<keyword evidence="5" id="KW-0411">Iron-sulfur</keyword>
<feature type="domain" description="Elp3/MiaA/NifB-like radical SAM core" evidence="6">
    <location>
        <begin position="256"/>
        <end position="461"/>
    </location>
</feature>
<dbReference type="InterPro" id="IPR023404">
    <property type="entry name" value="rSAM_horseshoe"/>
</dbReference>
<evidence type="ECO:0000313" key="7">
    <source>
        <dbReference type="EMBL" id="BDD88189.1"/>
    </source>
</evidence>
<dbReference type="PANTHER" id="PTHR43409:SF7">
    <property type="entry name" value="BLL1977 PROTEIN"/>
    <property type="match status" value="1"/>
</dbReference>
<dbReference type="SUPFAM" id="SSF102114">
    <property type="entry name" value="Radical SAM enzymes"/>
    <property type="match status" value="1"/>
</dbReference>
<evidence type="ECO:0000313" key="8">
    <source>
        <dbReference type="Proteomes" id="UP000830055"/>
    </source>
</evidence>
<evidence type="ECO:0000256" key="5">
    <source>
        <dbReference type="ARBA" id="ARBA00023014"/>
    </source>
</evidence>